<proteinExistence type="predicted"/>
<comment type="caution">
    <text evidence="4">The sequence shown here is derived from an EMBL/GenBank/DDBJ whole genome shotgun (WGS) entry which is preliminary data.</text>
</comment>
<evidence type="ECO:0000313" key="5">
    <source>
        <dbReference type="Proteomes" id="UP001549920"/>
    </source>
</evidence>
<accession>A0ABR3H5I5</accession>
<dbReference type="Proteomes" id="UP001549920">
    <property type="component" value="Unassembled WGS sequence"/>
</dbReference>
<sequence length="282" mass="32549">MTDATDFITQRDRGNKRLRMSESPKDEMADFRAEMRELFHSLKKSQDDRLDSLEKQLAAVNLQAISIQSSNLDIEKSIDFVSSQIIELETKISGLEQDRKSFNFEIATVNDKIENLERSLRKTCIEIRNVPKRSIEQLQDLYQSERSLASVLKVNLNPNDIKDAYRLPGKKDSNCSTIIIEFNNTLIKDKILSSAKQYFRTHSDQLNSKHLGLNEHTTQIYISEFLTTKTKKLHFLARETAKSKGFSHCWTSKGKVYLRKKEGDTPIMIKSEDQLKIIEATK</sequence>
<name>A0ABR3H5I5_LOXSC</name>
<feature type="coiled-coil region" evidence="1">
    <location>
        <begin position="43"/>
        <end position="126"/>
    </location>
</feature>
<evidence type="ECO:0000259" key="3">
    <source>
        <dbReference type="Pfam" id="PF25298"/>
    </source>
</evidence>
<evidence type="ECO:0000313" key="4">
    <source>
        <dbReference type="EMBL" id="KAL0860064.1"/>
    </source>
</evidence>
<dbReference type="Pfam" id="PF25298">
    <property type="entry name" value="Baculo_FP_2nd"/>
    <property type="match status" value="1"/>
</dbReference>
<feature type="domain" description="FP protein C-terminal" evidence="3">
    <location>
        <begin position="227"/>
        <end position="276"/>
    </location>
</feature>
<feature type="region of interest" description="Disordered" evidence="2">
    <location>
        <begin position="1"/>
        <end position="26"/>
    </location>
</feature>
<keyword evidence="1" id="KW-0175">Coiled coil</keyword>
<reference evidence="4 5" key="1">
    <citation type="submission" date="2024-06" db="EMBL/GenBank/DDBJ databases">
        <title>A chromosome-level genome assembly of beet webworm, Loxostege sticticalis.</title>
        <authorList>
            <person name="Zhang Y."/>
        </authorList>
    </citation>
    <scope>NUCLEOTIDE SEQUENCE [LARGE SCALE GENOMIC DNA]</scope>
    <source>
        <strain evidence="4">AQ026</strain>
        <tissue evidence="4">Whole body</tissue>
    </source>
</reference>
<evidence type="ECO:0000256" key="2">
    <source>
        <dbReference type="SAM" id="MobiDB-lite"/>
    </source>
</evidence>
<dbReference type="InterPro" id="IPR057251">
    <property type="entry name" value="FP_C"/>
</dbReference>
<keyword evidence="5" id="KW-1185">Reference proteome</keyword>
<gene>
    <name evidence="4" type="ORF">ABMA27_010379</name>
</gene>
<feature type="compositionally biased region" description="Basic and acidic residues" evidence="2">
    <location>
        <begin position="9"/>
        <end position="26"/>
    </location>
</feature>
<evidence type="ECO:0000256" key="1">
    <source>
        <dbReference type="SAM" id="Coils"/>
    </source>
</evidence>
<organism evidence="4 5">
    <name type="scientific">Loxostege sticticalis</name>
    <name type="common">Beet webworm moth</name>
    <dbReference type="NCBI Taxonomy" id="481309"/>
    <lineage>
        <taxon>Eukaryota</taxon>
        <taxon>Metazoa</taxon>
        <taxon>Ecdysozoa</taxon>
        <taxon>Arthropoda</taxon>
        <taxon>Hexapoda</taxon>
        <taxon>Insecta</taxon>
        <taxon>Pterygota</taxon>
        <taxon>Neoptera</taxon>
        <taxon>Endopterygota</taxon>
        <taxon>Lepidoptera</taxon>
        <taxon>Glossata</taxon>
        <taxon>Ditrysia</taxon>
        <taxon>Pyraloidea</taxon>
        <taxon>Crambidae</taxon>
        <taxon>Pyraustinae</taxon>
        <taxon>Loxostege</taxon>
    </lineage>
</organism>
<dbReference type="EMBL" id="JBEUOH010000026">
    <property type="protein sequence ID" value="KAL0860064.1"/>
    <property type="molecule type" value="Genomic_DNA"/>
</dbReference>
<protein>
    <recommendedName>
        <fullName evidence="3">FP protein C-terminal domain-containing protein</fullName>
    </recommendedName>
</protein>